<keyword evidence="4" id="KW-0378">Hydrolase</keyword>
<feature type="region of interest" description="Disordered" evidence="6">
    <location>
        <begin position="395"/>
        <end position="428"/>
    </location>
</feature>
<evidence type="ECO:0000256" key="6">
    <source>
        <dbReference type="SAM" id="MobiDB-lite"/>
    </source>
</evidence>
<keyword evidence="10" id="KW-1185">Reference proteome</keyword>
<gene>
    <name evidence="9" type="ORF">DNTS_035832</name>
</gene>
<dbReference type="CDD" id="cd18673">
    <property type="entry name" value="PIN_XRN1-2-like"/>
    <property type="match status" value="1"/>
</dbReference>
<dbReference type="InterPro" id="IPR004859">
    <property type="entry name" value="Xrn1_N"/>
</dbReference>
<dbReference type="GO" id="GO:0006397">
    <property type="term" value="P:mRNA processing"/>
    <property type="evidence" value="ECO:0007669"/>
    <property type="project" value="UniProtKB-KW"/>
</dbReference>
<feature type="region of interest" description="Disordered" evidence="6">
    <location>
        <begin position="970"/>
        <end position="1007"/>
    </location>
</feature>
<dbReference type="InterPro" id="IPR041412">
    <property type="entry name" value="Xrn1_helical"/>
</dbReference>
<evidence type="ECO:0000313" key="10">
    <source>
        <dbReference type="Proteomes" id="UP000316079"/>
    </source>
</evidence>
<evidence type="ECO:0000256" key="1">
    <source>
        <dbReference type="ARBA" id="ARBA00006994"/>
    </source>
</evidence>
<dbReference type="AlphaFoldDB" id="A0A553Q3H4"/>
<dbReference type="GO" id="GO:0003723">
    <property type="term" value="F:RNA binding"/>
    <property type="evidence" value="ECO:0007669"/>
    <property type="project" value="TreeGrafter"/>
</dbReference>
<reference evidence="9 10" key="1">
    <citation type="journal article" date="2019" name="Sci. Data">
        <title>Hybrid genome assembly and annotation of Danionella translucida.</title>
        <authorList>
            <person name="Kadobianskyi M."/>
            <person name="Schulze L."/>
            <person name="Schuelke M."/>
            <person name="Judkewitz B."/>
        </authorList>
    </citation>
    <scope>NUCLEOTIDE SEQUENCE [LARGE SCALE GENOMIC DNA]</scope>
    <source>
        <strain evidence="9 10">Bolton</strain>
    </source>
</reference>
<evidence type="ECO:0000256" key="2">
    <source>
        <dbReference type="ARBA" id="ARBA00022664"/>
    </source>
</evidence>
<feature type="compositionally biased region" description="Basic residues" evidence="6">
    <location>
        <begin position="396"/>
        <end position="406"/>
    </location>
</feature>
<evidence type="ECO:0000259" key="7">
    <source>
        <dbReference type="Pfam" id="PF03159"/>
    </source>
</evidence>
<accession>A0A553Q3H4</accession>
<keyword evidence="3" id="KW-0540">Nuclease</keyword>
<comment type="similarity">
    <text evidence="1">Belongs to the 5'-3' exonuclease family. XRN2/RAT1 subfamily.</text>
</comment>
<protein>
    <submittedName>
        <fullName evidence="9">Uncharacterized protein</fullName>
    </submittedName>
</protein>
<dbReference type="GO" id="GO:0004534">
    <property type="term" value="F:5'-3' RNA exonuclease activity"/>
    <property type="evidence" value="ECO:0007669"/>
    <property type="project" value="TreeGrafter"/>
</dbReference>
<feature type="region of interest" description="Disordered" evidence="6">
    <location>
        <begin position="449"/>
        <end position="481"/>
    </location>
</feature>
<dbReference type="Gene3D" id="1.25.40.1050">
    <property type="match status" value="1"/>
</dbReference>
<dbReference type="Gene3D" id="3.40.50.12390">
    <property type="match status" value="2"/>
</dbReference>
<dbReference type="Proteomes" id="UP000316079">
    <property type="component" value="Unassembled WGS sequence"/>
</dbReference>
<dbReference type="STRING" id="623744.A0A553Q3H4"/>
<evidence type="ECO:0000259" key="8">
    <source>
        <dbReference type="Pfam" id="PF17846"/>
    </source>
</evidence>
<keyword evidence="2" id="KW-0507">mRNA processing</keyword>
<proteinExistence type="inferred from homology"/>
<feature type="domain" description="Xrn1 helical" evidence="8">
    <location>
        <begin position="307"/>
        <end position="759"/>
    </location>
</feature>
<comment type="caution">
    <text evidence="9">The sequence shown here is derived from an EMBL/GenBank/DDBJ whole genome shotgun (WGS) entry which is preliminary data.</text>
</comment>
<feature type="compositionally biased region" description="Polar residues" evidence="6">
    <location>
        <begin position="973"/>
        <end position="994"/>
    </location>
</feature>
<dbReference type="InterPro" id="IPR027073">
    <property type="entry name" value="5_3_exoribonuclease"/>
</dbReference>
<keyword evidence="5" id="KW-0269">Exonuclease</keyword>
<dbReference type="OrthoDB" id="372487at2759"/>
<evidence type="ECO:0000256" key="4">
    <source>
        <dbReference type="ARBA" id="ARBA00022801"/>
    </source>
</evidence>
<dbReference type="GO" id="GO:0005634">
    <property type="term" value="C:nucleus"/>
    <property type="evidence" value="ECO:0007669"/>
    <property type="project" value="TreeGrafter"/>
</dbReference>
<evidence type="ECO:0000256" key="3">
    <source>
        <dbReference type="ARBA" id="ARBA00022722"/>
    </source>
</evidence>
<sequence>MGVPAFFRWLSRKYPSIVVHCLEEKGKEYNGVRIPVDTSKPNPNEVEFDNLYLDMNGIIHPCTHPEDKPAPKNEDEMMVAIFEYIDRLFNIVRPRRVLYMAIDGVAPRAKMNQQRSRRFRASKEGVELLEEKKKIREEVIQRGGYLPPEEIKERFDSNCITPGTEFMDNLAKCLRYYVADRLTNDPGWRNLTVFLSDASVPGEGEHKIMDFIRRQRAQPNHDPNTHHCLCGADEEFKPNQPRPCGLCGQIGHEIKDCEGLPREKKGEHDEFAHSAPASEQEFIFIRLTVLREYLEKELTMASLPFPFDFERSIDDWVFMCFFVGNDFLPHLPSLEIREGAIDRLVNIYKDVVHKTGGYLTENGFVNLERVELIMQAVGVAEDNIFKKRKEDDEMFKRRRKDKKKRMKMEQRPSFLPGGQFAPQALGGRDRPMAIQNARHSAYEMRMQGNQLNQGSETGQTDSRGMKRKAEDSDSESEPEDNVRLWEDGWKQRYYKTKFDVDVTDDAFRKKVVQSYVEGLCWVLRYYYQGCASWKWYFPFHYAPFASDFKGIKGMFSDFERGTKPFKPLEQLMGVFPAASGNFLPTTWRALMNDPESPIIDFYPEDFAIDLNGKKFAWQGVALLPFVDERRLRVALKEVYKDLTADEVRRNSLGSDVMFVGRSHPLCDFIQELYRGESREATEIPAELCHGIQGELTLDEDPILPDKAVESPVPLLRDISSNCSIGIQFKDPQFGDGFVFKAVVLSGAKVPAKVLKPGDWERSNRGSWKPQLGFNPNRQQAHLDQSGFRKLKLLPVFISSSQRMKCWGDTITMWAEMTGPDYLVQDLPKRFIIEVGLTALLHPLATITKETTVHNTEAISLKTSFRQMHEQGSLSHGGAGVVFNMYSDLPSSCAALIHRCFHLPICKLMKKGICGRAEASLLPLDANGDSRPPPRNTAPYPSVWAPEPIVALCRLRSVVIRERVASRIEDGARFQQQGSHGWDRSMQNQSQAYQQNHHRGGASWRPPQNQQVVTCTGELRPVTSRAPHTAFVL</sequence>
<feature type="compositionally biased region" description="Polar residues" evidence="6">
    <location>
        <begin position="449"/>
        <end position="462"/>
    </location>
</feature>
<evidence type="ECO:0000256" key="5">
    <source>
        <dbReference type="ARBA" id="ARBA00022839"/>
    </source>
</evidence>
<name>A0A553Q3H4_9TELE</name>
<feature type="domain" description="Xrn1 N-terminal" evidence="7">
    <location>
        <begin position="1"/>
        <end position="233"/>
    </location>
</feature>
<dbReference type="Pfam" id="PF17846">
    <property type="entry name" value="XRN_M"/>
    <property type="match status" value="1"/>
</dbReference>
<dbReference type="GO" id="GO:0000956">
    <property type="term" value="P:nuclear-transcribed mRNA catabolic process"/>
    <property type="evidence" value="ECO:0007669"/>
    <property type="project" value="TreeGrafter"/>
</dbReference>
<dbReference type="EMBL" id="SRMA01026400">
    <property type="protein sequence ID" value="TRY84484.1"/>
    <property type="molecule type" value="Genomic_DNA"/>
</dbReference>
<dbReference type="FunFam" id="1.25.40.1050:FF:000002">
    <property type="entry name" value="5'-3' exoribonuclease"/>
    <property type="match status" value="1"/>
</dbReference>
<dbReference type="FunFam" id="3.40.50.12390:FF:000003">
    <property type="entry name" value="5'-3' exoribonuclease"/>
    <property type="match status" value="1"/>
</dbReference>
<dbReference type="PANTHER" id="PTHR12341:SF41">
    <property type="entry name" value="5'-3' EXORIBONUCLEASE 2"/>
    <property type="match status" value="1"/>
</dbReference>
<dbReference type="PANTHER" id="PTHR12341">
    <property type="entry name" value="5'-&gt;3' EXORIBONUCLEASE"/>
    <property type="match status" value="1"/>
</dbReference>
<evidence type="ECO:0000313" key="9">
    <source>
        <dbReference type="EMBL" id="TRY84484.1"/>
    </source>
</evidence>
<dbReference type="Pfam" id="PF03159">
    <property type="entry name" value="XRN_N"/>
    <property type="match status" value="1"/>
</dbReference>
<organism evidence="9 10">
    <name type="scientific">Danionella cerebrum</name>
    <dbReference type="NCBI Taxonomy" id="2873325"/>
    <lineage>
        <taxon>Eukaryota</taxon>
        <taxon>Metazoa</taxon>
        <taxon>Chordata</taxon>
        <taxon>Craniata</taxon>
        <taxon>Vertebrata</taxon>
        <taxon>Euteleostomi</taxon>
        <taxon>Actinopterygii</taxon>
        <taxon>Neopterygii</taxon>
        <taxon>Teleostei</taxon>
        <taxon>Ostariophysi</taxon>
        <taxon>Cypriniformes</taxon>
        <taxon>Danionidae</taxon>
        <taxon>Danioninae</taxon>
        <taxon>Danionella</taxon>
    </lineage>
</organism>